<evidence type="ECO:0000313" key="2">
    <source>
        <dbReference type="EMBL" id="KAJ1109417.1"/>
    </source>
</evidence>
<protein>
    <submittedName>
        <fullName evidence="2">Uncharacterized protein</fullName>
    </submittedName>
</protein>
<dbReference type="AlphaFoldDB" id="A0AAV7N205"/>
<gene>
    <name evidence="2" type="ORF">NDU88_006778</name>
</gene>
<keyword evidence="3" id="KW-1185">Reference proteome</keyword>
<feature type="compositionally biased region" description="Low complexity" evidence="1">
    <location>
        <begin position="110"/>
        <end position="119"/>
    </location>
</feature>
<name>A0AAV7N205_PLEWA</name>
<proteinExistence type="predicted"/>
<comment type="caution">
    <text evidence="2">The sequence shown here is derived from an EMBL/GenBank/DDBJ whole genome shotgun (WGS) entry which is preliminary data.</text>
</comment>
<evidence type="ECO:0000256" key="1">
    <source>
        <dbReference type="SAM" id="MobiDB-lite"/>
    </source>
</evidence>
<accession>A0AAV7N205</accession>
<organism evidence="2 3">
    <name type="scientific">Pleurodeles waltl</name>
    <name type="common">Iberian ribbed newt</name>
    <dbReference type="NCBI Taxonomy" id="8319"/>
    <lineage>
        <taxon>Eukaryota</taxon>
        <taxon>Metazoa</taxon>
        <taxon>Chordata</taxon>
        <taxon>Craniata</taxon>
        <taxon>Vertebrata</taxon>
        <taxon>Euteleostomi</taxon>
        <taxon>Amphibia</taxon>
        <taxon>Batrachia</taxon>
        <taxon>Caudata</taxon>
        <taxon>Salamandroidea</taxon>
        <taxon>Salamandridae</taxon>
        <taxon>Pleurodelinae</taxon>
        <taxon>Pleurodeles</taxon>
    </lineage>
</organism>
<sequence>MGAPCSPSPPGGGRRRHREVALQHRASVCVCVGPWCCSFSFSSVGLAGKEERVGGVPAACRLRVAAAGPPKFKYNGEHVSPPRAPVGDALLRAGVPPYSRPRLESLPRASVSPLMLRSPSPRRARPRVASAGHPSPLTSTQAPAIFRGPLVRLQRRRSRRAVRS</sequence>
<evidence type="ECO:0000313" key="3">
    <source>
        <dbReference type="Proteomes" id="UP001066276"/>
    </source>
</evidence>
<dbReference type="Proteomes" id="UP001066276">
    <property type="component" value="Chromosome 9"/>
</dbReference>
<reference evidence="2" key="1">
    <citation type="journal article" date="2022" name="bioRxiv">
        <title>Sequencing and chromosome-scale assembly of the giantPleurodeles waltlgenome.</title>
        <authorList>
            <person name="Brown T."/>
            <person name="Elewa A."/>
            <person name="Iarovenko S."/>
            <person name="Subramanian E."/>
            <person name="Araus A.J."/>
            <person name="Petzold A."/>
            <person name="Susuki M."/>
            <person name="Suzuki K.-i.T."/>
            <person name="Hayashi T."/>
            <person name="Toyoda A."/>
            <person name="Oliveira C."/>
            <person name="Osipova E."/>
            <person name="Leigh N.D."/>
            <person name="Simon A."/>
            <person name="Yun M.H."/>
        </authorList>
    </citation>
    <scope>NUCLEOTIDE SEQUENCE</scope>
    <source>
        <strain evidence="2">20211129_DDA</strain>
        <tissue evidence="2">Liver</tissue>
    </source>
</reference>
<feature type="region of interest" description="Disordered" evidence="1">
    <location>
        <begin position="109"/>
        <end position="147"/>
    </location>
</feature>
<dbReference type="EMBL" id="JANPWB010000013">
    <property type="protein sequence ID" value="KAJ1109417.1"/>
    <property type="molecule type" value="Genomic_DNA"/>
</dbReference>